<dbReference type="EMBL" id="ATHJ01000068">
    <property type="protein sequence ID" value="EPR42165.1"/>
    <property type="molecule type" value="Genomic_DNA"/>
</dbReference>
<reference evidence="2 3" key="1">
    <citation type="journal article" date="2013" name="Genome Announc.">
        <title>Draft genome sequences for three mercury-methylating, sulfate-reducing bacteria.</title>
        <authorList>
            <person name="Brown S.D."/>
            <person name="Hurt R.A.Jr."/>
            <person name="Gilmour C.C."/>
            <person name="Elias D.A."/>
        </authorList>
    </citation>
    <scope>NUCLEOTIDE SEQUENCE [LARGE SCALE GENOMIC DNA]</scope>
    <source>
        <strain evidence="2 3">DSM 2059</strain>
    </source>
</reference>
<name>S7TZK4_DESML</name>
<comment type="caution">
    <text evidence="2">The sequence shown here is derived from an EMBL/GenBank/DDBJ whole genome shotgun (WGS) entry which is preliminary data.</text>
</comment>
<accession>S7TZK4</accession>
<dbReference type="Proteomes" id="UP000014977">
    <property type="component" value="Unassembled WGS sequence"/>
</dbReference>
<evidence type="ECO:0000313" key="3">
    <source>
        <dbReference type="Proteomes" id="UP000014977"/>
    </source>
</evidence>
<gene>
    <name evidence="2" type="ORF">dsmv_1682</name>
</gene>
<proteinExistence type="predicted"/>
<dbReference type="RefSeq" id="WP_020876066.1">
    <property type="nucleotide sequence ID" value="NZ_ATHJ01000068.1"/>
</dbReference>
<feature type="region of interest" description="Disordered" evidence="1">
    <location>
        <begin position="30"/>
        <end position="51"/>
    </location>
</feature>
<evidence type="ECO:0000313" key="2">
    <source>
        <dbReference type="EMBL" id="EPR42165.1"/>
    </source>
</evidence>
<protein>
    <submittedName>
        <fullName evidence="2">Uncharacterized protein</fullName>
    </submittedName>
</protein>
<evidence type="ECO:0000256" key="1">
    <source>
        <dbReference type="SAM" id="MobiDB-lite"/>
    </source>
</evidence>
<dbReference type="AlphaFoldDB" id="S7TZK4"/>
<organism evidence="2 3">
    <name type="scientific">Desulfococcus multivorans DSM 2059</name>
    <dbReference type="NCBI Taxonomy" id="1121405"/>
    <lineage>
        <taxon>Bacteria</taxon>
        <taxon>Pseudomonadati</taxon>
        <taxon>Thermodesulfobacteriota</taxon>
        <taxon>Desulfobacteria</taxon>
        <taxon>Desulfobacterales</taxon>
        <taxon>Desulfococcaceae</taxon>
        <taxon>Desulfococcus</taxon>
    </lineage>
</organism>
<keyword evidence="3" id="KW-1185">Reference proteome</keyword>
<dbReference type="STRING" id="897.B2D07_17070"/>
<feature type="compositionally biased region" description="Pro residues" evidence="1">
    <location>
        <begin position="36"/>
        <end position="48"/>
    </location>
</feature>
<sequence length="77" mass="8366">MKENDTNRKKITAALSAVAAYIKSGEEMAAMQGPPAEAPPAPEKPAPMPSLWGVGGRQDIMQMRNLMQMKAFHVKRG</sequence>